<keyword evidence="1" id="KW-0812">Transmembrane</keyword>
<sequence>MKFIKNHSYPCILILLILCILLTLINFHTQLSDYTNVLSAMMGALVGSMGPYVIGLQSQKNEYKKAKRRFTRLLQYTHSVFNDENVEEYLKTPLENTAIGKVIYDDQWSNYLSFLDRDLSDDEINIIVQWFDRIFILENSDIDRYVYKATLTDLQKKSEDIEAIIKKLKTISIS</sequence>
<evidence type="ECO:0000313" key="2">
    <source>
        <dbReference type="EMBL" id="MDF4194188.1"/>
    </source>
</evidence>
<proteinExistence type="predicted"/>
<accession>A0AAP4DIA4</accession>
<organism evidence="2 3">
    <name type="scientific">Bacillus amyloliquefaciens</name>
    <name type="common">Bacillus velezensis</name>
    <dbReference type="NCBI Taxonomy" id="1390"/>
    <lineage>
        <taxon>Bacteria</taxon>
        <taxon>Bacillati</taxon>
        <taxon>Bacillota</taxon>
        <taxon>Bacilli</taxon>
        <taxon>Bacillales</taxon>
        <taxon>Bacillaceae</taxon>
        <taxon>Bacillus</taxon>
        <taxon>Bacillus amyloliquefaciens group</taxon>
    </lineage>
</organism>
<evidence type="ECO:0000313" key="3">
    <source>
        <dbReference type="Proteomes" id="UP001222377"/>
    </source>
</evidence>
<keyword evidence="1" id="KW-1133">Transmembrane helix</keyword>
<dbReference type="AlphaFoldDB" id="A0AAP4DIA4"/>
<comment type="caution">
    <text evidence="2">The sequence shown here is derived from an EMBL/GenBank/DDBJ whole genome shotgun (WGS) entry which is preliminary data.</text>
</comment>
<name>A0AAP4DIA4_BACAM</name>
<dbReference type="Proteomes" id="UP001222377">
    <property type="component" value="Unassembled WGS sequence"/>
</dbReference>
<evidence type="ECO:0008006" key="4">
    <source>
        <dbReference type="Google" id="ProtNLM"/>
    </source>
</evidence>
<evidence type="ECO:0000256" key="1">
    <source>
        <dbReference type="SAM" id="Phobius"/>
    </source>
</evidence>
<feature type="transmembrane region" description="Helical" evidence="1">
    <location>
        <begin position="37"/>
        <end position="55"/>
    </location>
</feature>
<protein>
    <recommendedName>
        <fullName evidence="4">DUF4760 domain-containing protein</fullName>
    </recommendedName>
</protein>
<reference evidence="2" key="1">
    <citation type="submission" date="2023-02" db="EMBL/GenBank/DDBJ databases">
        <title>Draft Whole-Genome Sequences of Bacillus Strains of Potential Probiotic for Poultry.</title>
        <authorList>
            <person name="Ma L.M."/>
            <person name="Lopez-Guerra N."/>
            <person name="Zhang G."/>
        </authorList>
    </citation>
    <scope>NUCLEOTIDE SEQUENCE</scope>
    <source>
        <strain evidence="2">OSU1013-24</strain>
    </source>
</reference>
<keyword evidence="1" id="KW-0472">Membrane</keyword>
<dbReference type="RefSeq" id="WP_103526976.1">
    <property type="nucleotide sequence ID" value="NZ_CP029069.1"/>
</dbReference>
<gene>
    <name evidence="2" type="ORF">PV946_10430</name>
</gene>
<dbReference type="EMBL" id="JARKHX010000003">
    <property type="protein sequence ID" value="MDF4194188.1"/>
    <property type="molecule type" value="Genomic_DNA"/>
</dbReference>